<feature type="compositionally biased region" description="Basic and acidic residues" evidence="21">
    <location>
        <begin position="244"/>
        <end position="253"/>
    </location>
</feature>
<evidence type="ECO:0000256" key="3">
    <source>
        <dbReference type="ARBA" id="ARBA00002728"/>
    </source>
</evidence>
<comment type="subcellular location">
    <subcellularLocation>
        <location evidence="4 17">Cytoplasm</location>
    </subcellularLocation>
</comment>
<evidence type="ECO:0000256" key="16">
    <source>
        <dbReference type="ARBA" id="ARBA00033235"/>
    </source>
</evidence>
<evidence type="ECO:0000256" key="19">
    <source>
        <dbReference type="PIRSR" id="PIRSR000732-2"/>
    </source>
</evidence>
<evidence type="ECO:0000259" key="23">
    <source>
        <dbReference type="Pfam" id="PF02896"/>
    </source>
</evidence>
<dbReference type="Proteomes" id="UP000236220">
    <property type="component" value="Unassembled WGS sequence"/>
</dbReference>
<dbReference type="InterPro" id="IPR036618">
    <property type="entry name" value="PtsI_HPr-bd_sf"/>
</dbReference>
<dbReference type="PANTHER" id="PTHR46244:SF3">
    <property type="entry name" value="PHOSPHOENOLPYRUVATE-PROTEIN PHOSPHOTRANSFERASE"/>
    <property type="match status" value="1"/>
</dbReference>
<evidence type="ECO:0000313" key="26">
    <source>
        <dbReference type="Proteomes" id="UP000236220"/>
    </source>
</evidence>
<proteinExistence type="inferred from homology"/>
<evidence type="ECO:0000256" key="12">
    <source>
        <dbReference type="ARBA" id="ARBA00022683"/>
    </source>
</evidence>
<evidence type="ECO:0000256" key="8">
    <source>
        <dbReference type="ARBA" id="ARBA00022448"/>
    </source>
</evidence>
<dbReference type="InterPro" id="IPR008731">
    <property type="entry name" value="PTS_EIN"/>
</dbReference>
<dbReference type="InterPro" id="IPR040442">
    <property type="entry name" value="Pyrv_kinase-like_dom_sf"/>
</dbReference>
<dbReference type="SUPFAM" id="SSF52009">
    <property type="entry name" value="Phosphohistidine domain"/>
    <property type="match status" value="1"/>
</dbReference>
<sequence length="574" mass="63323">MRRVYQGQPAARGSALGRARVVHTHPLQIREEHIPQADVPDELARLRSAIGVVRGEMAALREKLQDSLTPEVRDLIDVHTLVLDDLELLRGLKSLVQDELCSADYALRLQRDRVAAAFAAMDDAYLRGRMEDIDQVILRIHTALHQRDAETAGAAGDILVSPSVAPADLAKLPSQGVLGIVSVSGSAYSHSAILARSLHLPMVSGSAEALADINDGDVLIVDGDSGAIIVEPSASDLRQHRTKAREEQRERKALQKLRRERTRTRDDHDIELWINAETREDIATGHMLGANGVGLYRTEFLFLQRDEVPDEEEQFLAYRDAVLGMAGRPVTIRTLDIGADKADRTGLALPDEPNPALGVRGIRLSLRRPDLFDDQLRAILRASAYGPVRILLPMVSSREEIKAVRLRVKRLHGELSKTHTAIREEVPLGAMIEVPSAALSMSRWIGLVDFVSIGTNDLVQYLLAADRGNDALDDLYTPLHPAVLRVLADIIRTARLRGRPVAMCGEFAADPMFAPLLLTLGLEQFSMHSSSLLEVRKAIRACSFEARRAMLPQLLRLQDRAAILDWLHATAAMD</sequence>
<dbReference type="PANTHER" id="PTHR46244">
    <property type="entry name" value="PHOSPHOENOLPYRUVATE-PROTEIN PHOSPHOTRANSFERASE"/>
    <property type="match status" value="1"/>
</dbReference>
<reference evidence="25 26" key="1">
    <citation type="submission" date="2017-08" db="EMBL/GenBank/DDBJ databases">
        <title>Lysobacter sylvestris genome.</title>
        <authorList>
            <person name="Zhang D.-C."/>
            <person name="Albuquerque L."/>
            <person name="Franca L."/>
            <person name="Froufe H.J.C."/>
            <person name="Barroso C."/>
            <person name="Egas C."/>
            <person name="Da Costa M."/>
            <person name="Margesin R."/>
        </authorList>
    </citation>
    <scope>NUCLEOTIDE SEQUENCE [LARGE SCALE GENOMIC DNA]</scope>
    <source>
        <strain evidence="25 26">AM20-91</strain>
    </source>
</reference>
<keyword evidence="15 17" id="KW-0460">Magnesium</keyword>
<keyword evidence="14 17" id="KW-0418">Kinase</keyword>
<feature type="binding site" evidence="19">
    <location>
        <begin position="456"/>
        <end position="457"/>
    </location>
    <ligand>
        <name>phosphoenolpyruvate</name>
        <dbReference type="ChEBI" id="CHEBI:58702"/>
    </ligand>
</feature>
<accession>A0A2K1Q2T6</accession>
<comment type="caution">
    <text evidence="25">The sequence shown here is derived from an EMBL/GenBank/DDBJ whole genome shotgun (WGS) entry which is preliminary data.</text>
</comment>
<keyword evidence="9 17" id="KW-0963">Cytoplasm</keyword>
<dbReference type="SUPFAM" id="SSF51621">
    <property type="entry name" value="Phosphoenolpyruvate/pyruvate domain"/>
    <property type="match status" value="1"/>
</dbReference>
<dbReference type="InterPro" id="IPR008279">
    <property type="entry name" value="PEP-util_enz_mobile_dom"/>
</dbReference>
<dbReference type="Gene3D" id="3.50.30.10">
    <property type="entry name" value="Phosphohistidine domain"/>
    <property type="match status" value="1"/>
</dbReference>
<comment type="catalytic activity">
    <reaction evidence="1 17">
        <text>L-histidyl-[protein] + phosphoenolpyruvate = N(pros)-phospho-L-histidyl-[protein] + pyruvate</text>
        <dbReference type="Rhea" id="RHEA:23880"/>
        <dbReference type="Rhea" id="RHEA-COMP:9745"/>
        <dbReference type="Rhea" id="RHEA-COMP:9746"/>
        <dbReference type="ChEBI" id="CHEBI:15361"/>
        <dbReference type="ChEBI" id="CHEBI:29979"/>
        <dbReference type="ChEBI" id="CHEBI:58702"/>
        <dbReference type="ChEBI" id="CHEBI:64837"/>
        <dbReference type="EC" id="2.7.3.9"/>
    </reaction>
</comment>
<dbReference type="GO" id="GO:0005737">
    <property type="term" value="C:cytoplasm"/>
    <property type="evidence" value="ECO:0007669"/>
    <property type="project" value="UniProtKB-SubCell"/>
</dbReference>
<feature type="region of interest" description="Disordered" evidence="21">
    <location>
        <begin position="239"/>
        <end position="261"/>
    </location>
</feature>
<dbReference type="SUPFAM" id="SSF47831">
    <property type="entry name" value="Enzyme I of the PEP:sugar phosphotransferase system HPr-binding (sub)domain"/>
    <property type="match status" value="1"/>
</dbReference>
<dbReference type="InterPro" id="IPR024692">
    <property type="entry name" value="PTS_EI"/>
</dbReference>
<feature type="domain" description="PEP-utilising enzyme C-terminal" evidence="23">
    <location>
        <begin position="253"/>
        <end position="541"/>
    </location>
</feature>
<keyword evidence="10 17" id="KW-0762">Sugar transport</keyword>
<comment type="similarity">
    <text evidence="5 17">Belongs to the PEP-utilizing enzyme family.</text>
</comment>
<dbReference type="GO" id="GO:0046872">
    <property type="term" value="F:metal ion binding"/>
    <property type="evidence" value="ECO:0007669"/>
    <property type="project" value="UniProtKB-KW"/>
</dbReference>
<dbReference type="GO" id="GO:0008965">
    <property type="term" value="F:phosphoenolpyruvate-protein phosphotransferase activity"/>
    <property type="evidence" value="ECO:0007669"/>
    <property type="project" value="UniProtKB-EC"/>
</dbReference>
<evidence type="ECO:0000259" key="24">
    <source>
        <dbReference type="Pfam" id="PF05524"/>
    </source>
</evidence>
<feature type="binding site" evidence="20">
    <location>
        <position position="457"/>
    </location>
    <ligand>
        <name>Mg(2+)</name>
        <dbReference type="ChEBI" id="CHEBI:18420"/>
    </ligand>
</feature>
<keyword evidence="13 17" id="KW-0479">Metal-binding</keyword>
<keyword evidence="25" id="KW-0670">Pyruvate</keyword>
<feature type="binding site" evidence="19">
    <location>
        <position position="297"/>
    </location>
    <ligand>
        <name>phosphoenolpyruvate</name>
        <dbReference type="ChEBI" id="CHEBI:58702"/>
    </ligand>
</feature>
<dbReference type="GO" id="GO:0009401">
    <property type="term" value="P:phosphoenolpyruvate-dependent sugar phosphotransferase system"/>
    <property type="evidence" value="ECO:0007669"/>
    <property type="project" value="UniProtKB-KW"/>
</dbReference>
<dbReference type="NCBIfam" id="TIGR01417">
    <property type="entry name" value="PTS_I_fam"/>
    <property type="match status" value="1"/>
</dbReference>
<evidence type="ECO:0000256" key="13">
    <source>
        <dbReference type="ARBA" id="ARBA00022723"/>
    </source>
</evidence>
<dbReference type="Pfam" id="PF00391">
    <property type="entry name" value="PEP-utilizers"/>
    <property type="match status" value="1"/>
</dbReference>
<evidence type="ECO:0000256" key="10">
    <source>
        <dbReference type="ARBA" id="ARBA00022597"/>
    </source>
</evidence>
<feature type="binding site" evidence="19">
    <location>
        <position position="467"/>
    </location>
    <ligand>
        <name>phosphoenolpyruvate</name>
        <dbReference type="ChEBI" id="CHEBI:58702"/>
    </ligand>
</feature>
<dbReference type="AlphaFoldDB" id="A0A2K1Q2T6"/>
<evidence type="ECO:0000256" key="9">
    <source>
        <dbReference type="ARBA" id="ARBA00022490"/>
    </source>
</evidence>
<feature type="binding site" evidence="20">
    <location>
        <position position="433"/>
    </location>
    <ligand>
        <name>Mg(2+)</name>
        <dbReference type="ChEBI" id="CHEBI:18420"/>
    </ligand>
</feature>
<feature type="domain" description="PEP-utilising enzyme mobile" evidence="22">
    <location>
        <begin position="155"/>
        <end position="226"/>
    </location>
</feature>
<dbReference type="OrthoDB" id="9765468at2"/>
<evidence type="ECO:0000256" key="5">
    <source>
        <dbReference type="ARBA" id="ARBA00007837"/>
    </source>
</evidence>
<dbReference type="PROSITE" id="PS00742">
    <property type="entry name" value="PEP_ENZYMES_2"/>
    <property type="match status" value="1"/>
</dbReference>
<evidence type="ECO:0000256" key="2">
    <source>
        <dbReference type="ARBA" id="ARBA00001946"/>
    </source>
</evidence>
<evidence type="ECO:0000256" key="21">
    <source>
        <dbReference type="SAM" id="MobiDB-lite"/>
    </source>
</evidence>
<dbReference type="InterPro" id="IPR015813">
    <property type="entry name" value="Pyrv/PenolPyrv_kinase-like_dom"/>
</dbReference>
<keyword evidence="12 17" id="KW-0598">Phosphotransferase system</keyword>
<evidence type="ECO:0000256" key="15">
    <source>
        <dbReference type="ARBA" id="ARBA00022842"/>
    </source>
</evidence>
<dbReference type="Gene3D" id="1.10.274.10">
    <property type="entry name" value="PtsI, HPr-binding domain"/>
    <property type="match status" value="1"/>
</dbReference>
<dbReference type="InterPro" id="IPR006318">
    <property type="entry name" value="PTS_EI-like"/>
</dbReference>
<feature type="binding site" evidence="19">
    <location>
        <position position="333"/>
    </location>
    <ligand>
        <name>phosphoenolpyruvate</name>
        <dbReference type="ChEBI" id="CHEBI:58702"/>
    </ligand>
</feature>
<dbReference type="EC" id="2.7.3.9" evidence="6 17"/>
<evidence type="ECO:0000256" key="18">
    <source>
        <dbReference type="PIRSR" id="PIRSR000732-1"/>
    </source>
</evidence>
<evidence type="ECO:0000256" key="20">
    <source>
        <dbReference type="PIRSR" id="PIRSR000732-3"/>
    </source>
</evidence>
<evidence type="ECO:0000256" key="17">
    <source>
        <dbReference type="PIRNR" id="PIRNR000732"/>
    </source>
</evidence>
<keyword evidence="26" id="KW-1185">Reference proteome</keyword>
<dbReference type="GO" id="GO:0016301">
    <property type="term" value="F:kinase activity"/>
    <property type="evidence" value="ECO:0007669"/>
    <property type="project" value="UniProtKB-KW"/>
</dbReference>
<feature type="active site" description="Proton donor" evidence="18">
    <location>
        <position position="504"/>
    </location>
</feature>
<dbReference type="PIRSF" id="PIRSF000732">
    <property type="entry name" value="PTS_enzyme_I"/>
    <property type="match status" value="1"/>
</dbReference>
<dbReference type="Pfam" id="PF05524">
    <property type="entry name" value="PEP-utilisers_N"/>
    <property type="match status" value="1"/>
</dbReference>
<evidence type="ECO:0000256" key="11">
    <source>
        <dbReference type="ARBA" id="ARBA00022679"/>
    </source>
</evidence>
<evidence type="ECO:0000256" key="6">
    <source>
        <dbReference type="ARBA" id="ARBA00012232"/>
    </source>
</evidence>
<comment type="cofactor">
    <cofactor evidence="2 17 20">
        <name>Mg(2+)</name>
        <dbReference type="ChEBI" id="CHEBI:18420"/>
    </cofactor>
</comment>
<gene>
    <name evidence="25" type="ORF">Lysil_0995</name>
</gene>
<comment type="function">
    <text evidence="3 17">General (non sugar-specific) component of the phosphoenolpyruvate-dependent sugar phosphotransferase system (sugar PTS). This major carbohydrate active-transport system catalyzes the phosphorylation of incoming sugar substrates concomitantly with their translocation across the cell membrane. Enzyme I transfers the phosphoryl group from phosphoenolpyruvate (PEP) to the phosphoryl carrier protein (HPr).</text>
</comment>
<keyword evidence="11 17" id="KW-0808">Transferase</keyword>
<evidence type="ECO:0000313" key="25">
    <source>
        <dbReference type="EMBL" id="PNS09366.1"/>
    </source>
</evidence>
<dbReference type="InterPro" id="IPR023151">
    <property type="entry name" value="PEP_util_CS"/>
</dbReference>
<evidence type="ECO:0000259" key="22">
    <source>
        <dbReference type="Pfam" id="PF00391"/>
    </source>
</evidence>
<evidence type="ECO:0000256" key="7">
    <source>
        <dbReference type="ARBA" id="ARBA00016544"/>
    </source>
</evidence>
<dbReference type="Pfam" id="PF02896">
    <property type="entry name" value="PEP-utilizers_C"/>
    <property type="match status" value="1"/>
</dbReference>
<evidence type="ECO:0000256" key="14">
    <source>
        <dbReference type="ARBA" id="ARBA00022777"/>
    </source>
</evidence>
<dbReference type="Gene3D" id="3.20.20.60">
    <property type="entry name" value="Phosphoenolpyruvate-binding domains"/>
    <property type="match status" value="1"/>
</dbReference>
<feature type="active site" description="Tele-phosphohistidine intermediate" evidence="18">
    <location>
        <position position="190"/>
    </location>
</feature>
<organism evidence="25 26">
    <name type="scientific">Solilutibacter silvestris</name>
    <dbReference type="NCBI Taxonomy" id="1645665"/>
    <lineage>
        <taxon>Bacteria</taxon>
        <taxon>Pseudomonadati</taxon>
        <taxon>Pseudomonadota</taxon>
        <taxon>Gammaproteobacteria</taxon>
        <taxon>Lysobacterales</taxon>
        <taxon>Lysobacteraceae</taxon>
        <taxon>Solilutibacter</taxon>
    </lineage>
</organism>
<evidence type="ECO:0000256" key="1">
    <source>
        <dbReference type="ARBA" id="ARBA00000683"/>
    </source>
</evidence>
<name>A0A2K1Q2T6_9GAMM</name>
<dbReference type="EMBL" id="NPZB01000001">
    <property type="protein sequence ID" value="PNS09366.1"/>
    <property type="molecule type" value="Genomic_DNA"/>
</dbReference>
<dbReference type="InterPro" id="IPR050499">
    <property type="entry name" value="PEP-utilizing_PTS_enzyme"/>
</dbReference>
<dbReference type="RefSeq" id="WP_103074422.1">
    <property type="nucleotide sequence ID" value="NZ_NPZB01000001.1"/>
</dbReference>
<feature type="domain" description="Phosphotransferase system enzyme I N-terminal" evidence="24">
    <location>
        <begin position="6"/>
        <end position="129"/>
    </location>
</feature>
<keyword evidence="8 17" id="KW-0813">Transport</keyword>
<dbReference type="PRINTS" id="PR01736">
    <property type="entry name" value="PHPHTRNFRASE"/>
</dbReference>
<evidence type="ECO:0000256" key="4">
    <source>
        <dbReference type="ARBA" id="ARBA00004496"/>
    </source>
</evidence>
<protein>
    <recommendedName>
        <fullName evidence="7 17">Phosphoenolpyruvate-protein phosphotransferase</fullName>
        <ecNumber evidence="6 17">2.7.3.9</ecNumber>
    </recommendedName>
    <alternativeName>
        <fullName evidence="16 17">Phosphotransferase system, enzyme I</fullName>
    </alternativeName>
</protein>
<dbReference type="InterPro" id="IPR000121">
    <property type="entry name" value="PEP_util_C"/>
</dbReference>
<dbReference type="InterPro" id="IPR036637">
    <property type="entry name" value="Phosphohistidine_dom_sf"/>
</dbReference>